<dbReference type="InterPro" id="IPR019257">
    <property type="entry name" value="MeTrfase_dom"/>
</dbReference>
<keyword evidence="3" id="KW-0560">Oxidoreductase</keyword>
<evidence type="ECO:0000313" key="10">
    <source>
        <dbReference type="Proteomes" id="UP000800094"/>
    </source>
</evidence>
<dbReference type="RefSeq" id="XP_033675956.1">
    <property type="nucleotide sequence ID" value="XM_033824461.1"/>
</dbReference>
<feature type="domain" description="DinB-like" evidence="8">
    <location>
        <begin position="355"/>
        <end position="489"/>
    </location>
</feature>
<dbReference type="InterPro" id="IPR042095">
    <property type="entry name" value="SUMF_sf"/>
</dbReference>
<dbReference type="InterPro" id="IPR005532">
    <property type="entry name" value="SUMF_dom"/>
</dbReference>
<dbReference type="AlphaFoldDB" id="A0A6A6HT25"/>
<evidence type="ECO:0000256" key="3">
    <source>
        <dbReference type="ARBA" id="ARBA00023002"/>
    </source>
</evidence>
<evidence type="ECO:0000313" key="9">
    <source>
        <dbReference type="EMBL" id="KAF2240952.1"/>
    </source>
</evidence>
<dbReference type="Proteomes" id="UP000800094">
    <property type="component" value="Unassembled WGS sequence"/>
</dbReference>
<evidence type="ECO:0000256" key="4">
    <source>
        <dbReference type="ARBA" id="ARBA00023004"/>
    </source>
</evidence>
<evidence type="ECO:0000256" key="2">
    <source>
        <dbReference type="ARBA" id="ARBA00022679"/>
    </source>
</evidence>
<organism evidence="9 10">
    <name type="scientific">Trematosphaeria pertusa</name>
    <dbReference type="NCBI Taxonomy" id="390896"/>
    <lineage>
        <taxon>Eukaryota</taxon>
        <taxon>Fungi</taxon>
        <taxon>Dikarya</taxon>
        <taxon>Ascomycota</taxon>
        <taxon>Pezizomycotina</taxon>
        <taxon>Dothideomycetes</taxon>
        <taxon>Pleosporomycetidae</taxon>
        <taxon>Pleosporales</taxon>
        <taxon>Massarineae</taxon>
        <taxon>Trematosphaeriaceae</taxon>
        <taxon>Trematosphaeria</taxon>
    </lineage>
</organism>
<dbReference type="InterPro" id="IPR029063">
    <property type="entry name" value="SAM-dependent_MTases_sf"/>
</dbReference>
<sequence length="844" mass="95141">MASTGATKIFDIRVGPAEYDILQDIKKGLRPEDRGEKTLPTLLLYDEAGLRLFEKITYLEQYYLTNAEIEVLETCADKIAERVRPGSVVVELGSGNLRKVNILLQAIERLGKDVEYYAVDLSLPELKRTFAEIPTEGYKHVKCFGLYGTYDHALEWLKSSQISTRPKTILWLGSSLGNFKRHEVPPFLAGFCDAVQPGDTMLIGIDSCKDPDRVFHAYNDRENVTHEFTLNGLKHANRIIGKTVFKPNEWEAIGEYDEMAGRHHAFVSPKKDVEIDSIPIAEGERIRIEESYKYSREEIQHLWQEAGLMENSVWSNSKGDYGLHLVSKPIFFFPSKPENYASQPAPSISEWGQLWASWDAVTRKMIPEEELLSEPIKLRHACIFYLGHIPTFLDIHITRATGDSATEPAYFRQIFERGIDPDVENPELCHDHSEIPDAWPPLDTILEFQRAVREKVKSLYTSGAVETGRRISRALWLAFEHEAMHLETLLYMLIQSEKILPPPGTVTPDFEALARESELMAVENEWFTVPESNLHIGLEDPESEDGETRYFGWDNEKPARSSHVKAFRAKARPITNGEYAEYLATTGKTSIPASWCEAPYSTMKEWGIGKRDSVMNGHVNGSARVGQNITEGKYVRTVYGAVPLRYAWNWPVVASYDELAGCARWMGGRIPTMEEARSIYSYVEHNKAQDFAKALGNRIPAVNGHLINNGVDESPPSHAFLNGNSGAVAGPSPRDLFLDLEGANVAFQHWHPVSVAEKGGKLCGQSDLGGVWEWTSTVLEKHEGFEAMKSYPGYTADFFDGKHNVTLGGSWATHPRIAGRNTFVNWYQRSYPYVWASARLVQDA</sequence>
<proteinExistence type="predicted"/>
<dbReference type="Gene3D" id="3.90.1580.10">
    <property type="entry name" value="paralog of FGE (formylglycine-generating enzyme)"/>
    <property type="match status" value="1"/>
</dbReference>
<feature type="domain" description="Sulfatase-modifying factor enzyme-like" evidence="6">
    <location>
        <begin position="546"/>
        <end position="675"/>
    </location>
</feature>
<dbReference type="InterPro" id="IPR016187">
    <property type="entry name" value="CTDL_fold"/>
</dbReference>
<protein>
    <submittedName>
        <fullName evidence="9">Uncharacterized protein</fullName>
    </submittedName>
</protein>
<reference evidence="9" key="1">
    <citation type="journal article" date="2020" name="Stud. Mycol.">
        <title>101 Dothideomycetes genomes: a test case for predicting lifestyles and emergence of pathogens.</title>
        <authorList>
            <person name="Haridas S."/>
            <person name="Albert R."/>
            <person name="Binder M."/>
            <person name="Bloem J."/>
            <person name="Labutti K."/>
            <person name="Salamov A."/>
            <person name="Andreopoulos B."/>
            <person name="Baker S."/>
            <person name="Barry K."/>
            <person name="Bills G."/>
            <person name="Bluhm B."/>
            <person name="Cannon C."/>
            <person name="Castanera R."/>
            <person name="Culley D."/>
            <person name="Daum C."/>
            <person name="Ezra D."/>
            <person name="Gonzalez J."/>
            <person name="Henrissat B."/>
            <person name="Kuo A."/>
            <person name="Liang C."/>
            <person name="Lipzen A."/>
            <person name="Lutzoni F."/>
            <person name="Magnuson J."/>
            <person name="Mondo S."/>
            <person name="Nolan M."/>
            <person name="Ohm R."/>
            <person name="Pangilinan J."/>
            <person name="Park H.-J."/>
            <person name="Ramirez L."/>
            <person name="Alfaro M."/>
            <person name="Sun H."/>
            <person name="Tritt A."/>
            <person name="Yoshinaga Y."/>
            <person name="Zwiers L.-H."/>
            <person name="Turgeon B."/>
            <person name="Goodwin S."/>
            <person name="Spatafora J."/>
            <person name="Crous P."/>
            <person name="Grigoriev I."/>
        </authorList>
    </citation>
    <scope>NUCLEOTIDE SEQUENCE</scope>
    <source>
        <strain evidence="9">CBS 122368</strain>
    </source>
</reference>
<dbReference type="NCBIfam" id="TIGR03439">
    <property type="entry name" value="methyl_EasF"/>
    <property type="match status" value="1"/>
</dbReference>
<feature type="domain" description="Sulfatase-modifying factor enzyme-like" evidence="6">
    <location>
        <begin position="741"/>
        <end position="841"/>
    </location>
</feature>
<feature type="domain" description="Histidine-specific methyltransferase SAM-dependent" evidence="7">
    <location>
        <begin position="23"/>
        <end position="327"/>
    </location>
</feature>
<dbReference type="Pfam" id="PF03781">
    <property type="entry name" value="FGE-sulfatase"/>
    <property type="match status" value="2"/>
</dbReference>
<dbReference type="GO" id="GO:0032259">
    <property type="term" value="P:methylation"/>
    <property type="evidence" value="ECO:0007669"/>
    <property type="project" value="UniProtKB-KW"/>
</dbReference>
<dbReference type="PANTHER" id="PTHR43397:SF1">
    <property type="entry name" value="ERGOTHIONEINE BIOSYNTHESIS PROTEIN 1"/>
    <property type="match status" value="1"/>
</dbReference>
<dbReference type="GO" id="GO:0008168">
    <property type="term" value="F:methyltransferase activity"/>
    <property type="evidence" value="ECO:0007669"/>
    <property type="project" value="UniProtKB-KW"/>
</dbReference>
<keyword evidence="10" id="KW-1185">Reference proteome</keyword>
<dbReference type="InterPro" id="IPR017805">
    <property type="entry name" value="SAM_MeTrfase_EasF-type_put"/>
</dbReference>
<dbReference type="OrthoDB" id="659at2759"/>
<comment type="pathway">
    <text evidence="5">Amino-acid biosynthesis; ergothioneine biosynthesis.</text>
</comment>
<dbReference type="InterPro" id="IPR024775">
    <property type="entry name" value="DinB-like"/>
</dbReference>
<dbReference type="SUPFAM" id="SSF56436">
    <property type="entry name" value="C-type lectin-like"/>
    <property type="match status" value="1"/>
</dbReference>
<evidence type="ECO:0000259" key="8">
    <source>
        <dbReference type="Pfam" id="PF12867"/>
    </source>
</evidence>
<name>A0A6A6HT25_9PLEO</name>
<keyword evidence="2" id="KW-0808">Transferase</keyword>
<dbReference type="GeneID" id="54577791"/>
<dbReference type="Gene3D" id="3.40.50.150">
    <property type="entry name" value="Vaccinia Virus protein VP39"/>
    <property type="match status" value="1"/>
</dbReference>
<evidence type="ECO:0000256" key="5">
    <source>
        <dbReference type="ARBA" id="ARBA00037882"/>
    </source>
</evidence>
<keyword evidence="4" id="KW-0408">Iron</keyword>
<dbReference type="Pfam" id="PF12867">
    <property type="entry name" value="DinB_2"/>
    <property type="match status" value="1"/>
</dbReference>
<dbReference type="PANTHER" id="PTHR43397">
    <property type="entry name" value="ERGOTHIONEINE BIOSYNTHESIS PROTEIN 1"/>
    <property type="match status" value="1"/>
</dbReference>
<evidence type="ECO:0000256" key="1">
    <source>
        <dbReference type="ARBA" id="ARBA00022603"/>
    </source>
</evidence>
<dbReference type="EMBL" id="ML987214">
    <property type="protein sequence ID" value="KAF2240952.1"/>
    <property type="molecule type" value="Genomic_DNA"/>
</dbReference>
<gene>
    <name evidence="9" type="ORF">BU26DRAFT_441546</name>
</gene>
<evidence type="ECO:0000259" key="6">
    <source>
        <dbReference type="Pfam" id="PF03781"/>
    </source>
</evidence>
<accession>A0A6A6HT25</accession>
<keyword evidence="1" id="KW-0489">Methyltransferase</keyword>
<dbReference type="Pfam" id="PF10017">
    <property type="entry name" value="Methyltransf_33"/>
    <property type="match status" value="1"/>
</dbReference>
<dbReference type="InterPro" id="IPR051128">
    <property type="entry name" value="EgtD_Methyltrsf_superfamily"/>
</dbReference>
<evidence type="ECO:0000259" key="7">
    <source>
        <dbReference type="Pfam" id="PF10017"/>
    </source>
</evidence>